<protein>
    <submittedName>
        <fullName evidence="3">Aromatic-ring-hydroxylating dioxygenase subunit beta</fullName>
    </submittedName>
</protein>
<gene>
    <name evidence="3" type="ORF">PQ455_03740</name>
</gene>
<organism evidence="3 4">
    <name type="scientific">Sphingomonas naphthae</name>
    <dbReference type="NCBI Taxonomy" id="1813468"/>
    <lineage>
        <taxon>Bacteria</taxon>
        <taxon>Pseudomonadati</taxon>
        <taxon>Pseudomonadota</taxon>
        <taxon>Alphaproteobacteria</taxon>
        <taxon>Sphingomonadales</taxon>
        <taxon>Sphingomonadaceae</taxon>
        <taxon>Sphingomonas</taxon>
    </lineage>
</organism>
<dbReference type="Pfam" id="PF00866">
    <property type="entry name" value="Ring_hydroxyl_B"/>
    <property type="match status" value="1"/>
</dbReference>
<dbReference type="Proteomes" id="UP001220395">
    <property type="component" value="Chromosome"/>
</dbReference>
<evidence type="ECO:0000256" key="2">
    <source>
        <dbReference type="ARBA" id="ARBA00023002"/>
    </source>
</evidence>
<proteinExistence type="inferred from homology"/>
<sequence length="161" mass="18577">MSDDQRIAQAIDTIYREADLLDRRQWQDWLALYAPDCTYWAPSWIDEDRMSADPMREISLIYYAGREGLEDRVQRITSGRSLASDPLPRTIHAISNARGTISGEDVTIASNWAVDSYDLRNDRVTRLFGRYEHVIRRGVIAAKRIEVMNARLPSIIDIYSI</sequence>
<comment type="similarity">
    <text evidence="1">Belongs to the bacterial ring-hydroxylating dioxygenase beta subunit family.</text>
</comment>
<keyword evidence="4" id="KW-1185">Reference proteome</keyword>
<evidence type="ECO:0000256" key="1">
    <source>
        <dbReference type="ARBA" id="ARBA00009570"/>
    </source>
</evidence>
<evidence type="ECO:0000313" key="3">
    <source>
        <dbReference type="EMBL" id="WCT74353.1"/>
    </source>
</evidence>
<dbReference type="PANTHER" id="PTHR41534">
    <property type="entry name" value="BLR3401 PROTEIN"/>
    <property type="match status" value="1"/>
</dbReference>
<dbReference type="SUPFAM" id="SSF54427">
    <property type="entry name" value="NTF2-like"/>
    <property type="match status" value="1"/>
</dbReference>
<dbReference type="GO" id="GO:0051213">
    <property type="term" value="F:dioxygenase activity"/>
    <property type="evidence" value="ECO:0007669"/>
    <property type="project" value="UniProtKB-KW"/>
</dbReference>
<dbReference type="CDD" id="cd00667">
    <property type="entry name" value="ring_hydroxylating_dioxygenases_beta"/>
    <property type="match status" value="1"/>
</dbReference>
<dbReference type="InterPro" id="IPR000391">
    <property type="entry name" value="Rng_hydr_dOase-bsu"/>
</dbReference>
<dbReference type="Gene3D" id="3.10.450.50">
    <property type="match status" value="1"/>
</dbReference>
<keyword evidence="2" id="KW-0560">Oxidoreductase</keyword>
<dbReference type="RefSeq" id="WP_273689330.1">
    <property type="nucleotide sequence ID" value="NZ_CP117411.1"/>
</dbReference>
<reference evidence="3 4" key="1">
    <citation type="submission" date="2023-02" db="EMBL/GenBank/DDBJ databases">
        <title>Genome sequence of Sphingomonas naphthae.</title>
        <authorList>
            <person name="Kim S."/>
            <person name="Heo J."/>
            <person name="Kwon S.-W."/>
        </authorList>
    </citation>
    <scope>NUCLEOTIDE SEQUENCE [LARGE SCALE GENOMIC DNA]</scope>
    <source>
        <strain evidence="3 4">KACC 18716</strain>
    </source>
</reference>
<dbReference type="InterPro" id="IPR032710">
    <property type="entry name" value="NTF2-like_dom_sf"/>
</dbReference>
<name>A0ABY7TMW3_9SPHN</name>
<keyword evidence="3" id="KW-0223">Dioxygenase</keyword>
<dbReference type="EMBL" id="CP117411">
    <property type="protein sequence ID" value="WCT74353.1"/>
    <property type="molecule type" value="Genomic_DNA"/>
</dbReference>
<accession>A0ABY7TMW3</accession>
<evidence type="ECO:0000313" key="4">
    <source>
        <dbReference type="Proteomes" id="UP001220395"/>
    </source>
</evidence>
<dbReference type="PANTHER" id="PTHR41534:SF1">
    <property type="entry name" value="BLR3401 PROTEIN"/>
    <property type="match status" value="1"/>
</dbReference>